<dbReference type="InterPro" id="IPR038305">
    <property type="entry name" value="HeLo_sf"/>
</dbReference>
<keyword evidence="3" id="KW-1185">Reference proteome</keyword>
<keyword evidence="2" id="KW-0034">Amyloid</keyword>
<dbReference type="Gene3D" id="1.20.120.1020">
    <property type="entry name" value="Prion-inhibition and propagation, HeLo domain"/>
    <property type="match status" value="1"/>
</dbReference>
<dbReference type="PANTHER" id="PTHR37542:SF3">
    <property type="entry name" value="PRION-INHIBITION AND PROPAGATION HELO DOMAIN-CONTAINING PROTEIN"/>
    <property type="match status" value="1"/>
</dbReference>
<dbReference type="Gene3D" id="1.10.510.10">
    <property type="entry name" value="Transferase(Phosphotransferase) domain 1"/>
    <property type="match status" value="1"/>
</dbReference>
<sequence>MEIAAAALQFTSAAVQAFRGCILAIEFFNTAQHMGADGDLFRTGLEFEKYRLVMWADRVGLLNEKERQTINWQLAGLILQQLESFLTSAAELKTRYALDVMEEEVEAAEEAQAAEAPKRGVAALIARLKPNLRTTAGKIIQENNSPIRRVRWAARDRGKLKAFLHEISALVDKLQVLLDSSERQAEKHDYEKLLRGVISLTTTTAEAGQIKEFLEDGPYNGRRAQHAINAAAYLKQVRLVLGADRRDDEVTPKLASDTAGLKMPRLSILGRSLTSWGGASLYEHNLEFATYHKKQVLVQWKLVPNTQWERYTTQMKRLAVFIMSLSDKSFRSLPCLGYYPLEAQGRHGIIYSLPTVDRDSFNSESNATDWDLRSLTSLIKEKPLVSLRRRLELASSLAETVLQLHTAGWLHKNLRSENIIFLAPRGSSDEVFLASELYVIGYEYARSDTEEAAIAFTQLPDTEIEADLYRHPQARGHGRETYQKRFDLYAVACVVIELVMWSPLADVFAEYLTANLREVIDIAKASGEVIELPTLGQLFENEEATRALRYQAGDAVFEVIKMCYTAERRDQEDETSLAVQNAAVDKLAWCRI</sequence>
<dbReference type="PROSITE" id="PS50011">
    <property type="entry name" value="PROTEIN_KINASE_DOM"/>
    <property type="match status" value="1"/>
</dbReference>
<dbReference type="AlphaFoldDB" id="A0AAJ0BL74"/>
<accession>A0AAJ0BL74</accession>
<evidence type="ECO:0000259" key="1">
    <source>
        <dbReference type="PROSITE" id="PS50011"/>
    </source>
</evidence>
<protein>
    <submittedName>
        <fullName evidence="2">Prion-inhibition and propagation-domain-containing protein</fullName>
    </submittedName>
</protein>
<feature type="domain" description="Protein kinase" evidence="1">
    <location>
        <begin position="263"/>
        <end position="584"/>
    </location>
</feature>
<gene>
    <name evidence="2" type="ORF">QBC47DRAFT_366885</name>
</gene>
<evidence type="ECO:0000313" key="3">
    <source>
        <dbReference type="Proteomes" id="UP001239445"/>
    </source>
</evidence>
<dbReference type="InterPro" id="IPR000719">
    <property type="entry name" value="Prot_kinase_dom"/>
</dbReference>
<evidence type="ECO:0000313" key="2">
    <source>
        <dbReference type="EMBL" id="KAK1760329.1"/>
    </source>
</evidence>
<dbReference type="SUPFAM" id="SSF56112">
    <property type="entry name" value="Protein kinase-like (PK-like)"/>
    <property type="match status" value="1"/>
</dbReference>
<dbReference type="InterPro" id="IPR011009">
    <property type="entry name" value="Kinase-like_dom_sf"/>
</dbReference>
<dbReference type="EMBL" id="MU839827">
    <property type="protein sequence ID" value="KAK1760329.1"/>
    <property type="molecule type" value="Genomic_DNA"/>
</dbReference>
<reference evidence="2" key="1">
    <citation type="submission" date="2023-06" db="EMBL/GenBank/DDBJ databases">
        <title>Genome-scale phylogeny and comparative genomics of the fungal order Sordariales.</title>
        <authorList>
            <consortium name="Lawrence Berkeley National Laboratory"/>
            <person name="Hensen N."/>
            <person name="Bonometti L."/>
            <person name="Westerberg I."/>
            <person name="Brannstrom I.O."/>
            <person name="Guillou S."/>
            <person name="Cros-Aarteil S."/>
            <person name="Calhoun S."/>
            <person name="Haridas S."/>
            <person name="Kuo A."/>
            <person name="Mondo S."/>
            <person name="Pangilinan J."/>
            <person name="Riley R."/>
            <person name="Labutti K."/>
            <person name="Andreopoulos B."/>
            <person name="Lipzen A."/>
            <person name="Chen C."/>
            <person name="Yanf M."/>
            <person name="Daum C."/>
            <person name="Ng V."/>
            <person name="Clum A."/>
            <person name="Steindorff A."/>
            <person name="Ohm R."/>
            <person name="Martin F."/>
            <person name="Silar P."/>
            <person name="Natvig D."/>
            <person name="Lalanne C."/>
            <person name="Gautier V."/>
            <person name="Ament-Velasquez S.L."/>
            <person name="Kruys A."/>
            <person name="Hutchinson M.I."/>
            <person name="Powell A.J."/>
            <person name="Barry K."/>
            <person name="Miller A.N."/>
            <person name="Grigoriev I.V."/>
            <person name="Debuchy R."/>
            <person name="Gladieux P."/>
            <person name="Thoren M.H."/>
            <person name="Johannesson H."/>
        </authorList>
    </citation>
    <scope>NUCLEOTIDE SEQUENCE</scope>
    <source>
        <strain evidence="2">PSN4</strain>
    </source>
</reference>
<proteinExistence type="predicted"/>
<dbReference type="GO" id="GO:0005524">
    <property type="term" value="F:ATP binding"/>
    <property type="evidence" value="ECO:0007669"/>
    <property type="project" value="InterPro"/>
</dbReference>
<organism evidence="2 3">
    <name type="scientific">Echria macrotheca</name>
    <dbReference type="NCBI Taxonomy" id="438768"/>
    <lineage>
        <taxon>Eukaryota</taxon>
        <taxon>Fungi</taxon>
        <taxon>Dikarya</taxon>
        <taxon>Ascomycota</taxon>
        <taxon>Pezizomycotina</taxon>
        <taxon>Sordariomycetes</taxon>
        <taxon>Sordariomycetidae</taxon>
        <taxon>Sordariales</taxon>
        <taxon>Schizotheciaceae</taxon>
        <taxon>Echria</taxon>
    </lineage>
</organism>
<dbReference type="GO" id="GO:0004672">
    <property type="term" value="F:protein kinase activity"/>
    <property type="evidence" value="ECO:0007669"/>
    <property type="project" value="InterPro"/>
</dbReference>
<comment type="caution">
    <text evidence="2">The sequence shown here is derived from an EMBL/GenBank/DDBJ whole genome shotgun (WGS) entry which is preliminary data.</text>
</comment>
<dbReference type="Proteomes" id="UP001239445">
    <property type="component" value="Unassembled WGS sequence"/>
</dbReference>
<name>A0AAJ0BL74_9PEZI</name>
<dbReference type="PANTHER" id="PTHR37542">
    <property type="entry name" value="HELO DOMAIN-CONTAINING PROTEIN-RELATED"/>
    <property type="match status" value="1"/>
</dbReference>
<keyword evidence="2" id="KW-0640">Prion</keyword>
<dbReference type="Pfam" id="PF14479">
    <property type="entry name" value="HeLo"/>
    <property type="match status" value="1"/>
</dbReference>
<dbReference type="InterPro" id="IPR029498">
    <property type="entry name" value="HeLo_dom"/>
</dbReference>